<proteinExistence type="predicted"/>
<reference evidence="1" key="1">
    <citation type="submission" date="2021-06" db="EMBL/GenBank/DDBJ databases">
        <authorList>
            <person name="Kallberg Y."/>
            <person name="Tangrot J."/>
            <person name="Rosling A."/>
        </authorList>
    </citation>
    <scope>NUCLEOTIDE SEQUENCE</scope>
    <source>
        <strain evidence="1">CL356</strain>
    </source>
</reference>
<feature type="non-terminal residue" evidence="1">
    <location>
        <position position="1"/>
    </location>
</feature>
<gene>
    <name evidence="1" type="ORF">ACOLOM_LOCUS12825</name>
</gene>
<comment type="caution">
    <text evidence="1">The sequence shown here is derived from an EMBL/GenBank/DDBJ whole genome shotgun (WGS) entry which is preliminary data.</text>
</comment>
<protein>
    <submittedName>
        <fullName evidence="1">7108_t:CDS:1</fullName>
    </submittedName>
</protein>
<sequence length="254" mass="28339">VYQLHPTPEAQEVEKIKDARMTVEQLRELGEALLIVSARSSCMKERKELRALMDENLSTGEDPKAPQNPLAKKIRNMLTKIDKQLSAYDEKVGSSLQLIQMDPHGRISLKDLEQALNVIAHAPPPEVVQAIVKKLDVDDDGYVMLEHVLDLIGEEGLGVVVDADAQDLLGQGREIIDSKAAKPKKEDIIQERLDYAPLLYVLINYWLVGCLDHGFARAYRLRHYKNMHTTALPCIAISYAPSRVYSTGTAGNSN</sequence>
<name>A0ACA9QLD7_9GLOM</name>
<accession>A0ACA9QLD7</accession>
<evidence type="ECO:0000313" key="1">
    <source>
        <dbReference type="EMBL" id="CAG8753533.1"/>
    </source>
</evidence>
<feature type="non-terminal residue" evidence="1">
    <location>
        <position position="254"/>
    </location>
</feature>
<dbReference type="Proteomes" id="UP000789525">
    <property type="component" value="Unassembled WGS sequence"/>
</dbReference>
<organism evidence="1 2">
    <name type="scientific">Acaulospora colombiana</name>
    <dbReference type="NCBI Taxonomy" id="27376"/>
    <lineage>
        <taxon>Eukaryota</taxon>
        <taxon>Fungi</taxon>
        <taxon>Fungi incertae sedis</taxon>
        <taxon>Mucoromycota</taxon>
        <taxon>Glomeromycotina</taxon>
        <taxon>Glomeromycetes</taxon>
        <taxon>Diversisporales</taxon>
        <taxon>Acaulosporaceae</taxon>
        <taxon>Acaulospora</taxon>
    </lineage>
</organism>
<evidence type="ECO:0000313" key="2">
    <source>
        <dbReference type="Proteomes" id="UP000789525"/>
    </source>
</evidence>
<dbReference type="EMBL" id="CAJVPT010054529">
    <property type="protein sequence ID" value="CAG8753533.1"/>
    <property type="molecule type" value="Genomic_DNA"/>
</dbReference>
<keyword evidence="2" id="KW-1185">Reference proteome</keyword>